<dbReference type="Gene3D" id="1.20.120.1200">
    <property type="entry name" value="NADH-ubiquinone/plastoquinone oxidoreductase chain 6, subunit NuoJ"/>
    <property type="match status" value="1"/>
</dbReference>
<comment type="catalytic activity">
    <reaction evidence="14 15">
        <text>a ubiquinone + NADH + 5 H(+)(in) = a ubiquinol + NAD(+) + 4 H(+)(out)</text>
        <dbReference type="Rhea" id="RHEA:29091"/>
        <dbReference type="Rhea" id="RHEA-COMP:9565"/>
        <dbReference type="Rhea" id="RHEA-COMP:9566"/>
        <dbReference type="ChEBI" id="CHEBI:15378"/>
        <dbReference type="ChEBI" id="CHEBI:16389"/>
        <dbReference type="ChEBI" id="CHEBI:17976"/>
        <dbReference type="ChEBI" id="CHEBI:57540"/>
        <dbReference type="ChEBI" id="CHEBI:57945"/>
        <dbReference type="EC" id="7.1.1.2"/>
    </reaction>
</comment>
<name>A0A0E3U2H8_LAMAE</name>
<keyword evidence="9 15" id="KW-0249">Electron transport</keyword>
<evidence type="ECO:0000256" key="2">
    <source>
        <dbReference type="ARBA" id="ARBA00005698"/>
    </source>
</evidence>
<dbReference type="PANTHER" id="PTHR11435:SF1">
    <property type="entry name" value="NADH-UBIQUINONE OXIDOREDUCTASE CHAIN 6"/>
    <property type="match status" value="1"/>
</dbReference>
<evidence type="ECO:0000256" key="14">
    <source>
        <dbReference type="ARBA" id="ARBA00049551"/>
    </source>
</evidence>
<dbReference type="PANTHER" id="PTHR11435">
    <property type="entry name" value="NADH UBIQUINONE OXIDOREDUCTASE SUBUNIT ND6"/>
    <property type="match status" value="1"/>
</dbReference>
<dbReference type="RefSeq" id="YP_009133161.1">
    <property type="nucleotide sequence ID" value="NC_026917.1"/>
</dbReference>
<dbReference type="GeneID" id="24143956"/>
<comment type="similarity">
    <text evidence="2 15">Belongs to the complex I subunit 6 family.</text>
</comment>
<feature type="transmembrane region" description="Helical" evidence="15">
    <location>
        <begin position="27"/>
        <end position="46"/>
    </location>
</feature>
<feature type="signal peptide" evidence="16">
    <location>
        <begin position="1"/>
        <end position="17"/>
    </location>
</feature>
<evidence type="ECO:0000256" key="8">
    <source>
        <dbReference type="ARBA" id="ARBA00022967"/>
    </source>
</evidence>
<protein>
    <recommendedName>
        <fullName evidence="4 15">NADH-ubiquinone oxidoreductase chain 6</fullName>
        <ecNumber evidence="3 15">7.1.1.2</ecNumber>
    </recommendedName>
</protein>
<dbReference type="AlphaFoldDB" id="A0A0E3U2H8"/>
<evidence type="ECO:0000256" key="11">
    <source>
        <dbReference type="ARBA" id="ARBA00023027"/>
    </source>
</evidence>
<feature type="chain" id="PRO_5002412355" description="NADH-ubiquinone oxidoreductase chain 6" evidence="16">
    <location>
        <begin position="18"/>
        <end position="172"/>
    </location>
</feature>
<feature type="transmembrane region" description="Helical" evidence="15">
    <location>
        <begin position="86"/>
        <end position="105"/>
    </location>
</feature>
<evidence type="ECO:0000256" key="7">
    <source>
        <dbReference type="ARBA" id="ARBA00022692"/>
    </source>
</evidence>
<evidence type="ECO:0000256" key="9">
    <source>
        <dbReference type="ARBA" id="ARBA00022982"/>
    </source>
</evidence>
<evidence type="ECO:0000313" key="17">
    <source>
        <dbReference type="EMBL" id="AKC58436.1"/>
    </source>
</evidence>
<organism evidence="17">
    <name type="scientific">Lampetra aepyptera</name>
    <name type="common">Least brook lamprey</name>
    <dbReference type="NCBI Taxonomy" id="7752"/>
    <lineage>
        <taxon>Eukaryota</taxon>
        <taxon>Metazoa</taxon>
        <taxon>Chordata</taxon>
        <taxon>Craniata</taxon>
        <taxon>Vertebrata</taxon>
        <taxon>Cyclostomata</taxon>
        <taxon>Hyperoartia</taxon>
        <taxon>Petromyzontiformes</taxon>
        <taxon>Petromyzontidae</taxon>
        <taxon>Lampetra</taxon>
    </lineage>
</organism>
<dbReference type="EC" id="7.1.1.2" evidence="3 15"/>
<dbReference type="InterPro" id="IPR001457">
    <property type="entry name" value="NADH_UbQ/plastoQ_OxRdtase_su6"/>
</dbReference>
<evidence type="ECO:0000256" key="12">
    <source>
        <dbReference type="ARBA" id="ARBA00023128"/>
    </source>
</evidence>
<dbReference type="InterPro" id="IPR050269">
    <property type="entry name" value="ComplexI_Subunit6"/>
</dbReference>
<evidence type="ECO:0000256" key="1">
    <source>
        <dbReference type="ARBA" id="ARBA00004225"/>
    </source>
</evidence>
<evidence type="ECO:0000256" key="5">
    <source>
        <dbReference type="ARBA" id="ARBA00022448"/>
    </source>
</evidence>
<keyword evidence="6 15" id="KW-0679">Respiratory chain</keyword>
<reference evidence="17" key="1">
    <citation type="submission" date="2015-02" db="EMBL/GenBank/DDBJ databases">
        <title>The Complete Nucleotide Sequence of the Mitochondrial DNA of the Least Brook Lamprey(Lampetra aepyptera).</title>
        <authorList>
            <person name="Pu J."/>
            <person name="Ren J."/>
            <person name="Buchinger T."/>
            <person name="Li W."/>
        </authorList>
    </citation>
    <scope>NUCLEOTIDE SEQUENCE</scope>
    <source>
        <tissue evidence="17">Muscle</tissue>
    </source>
</reference>
<accession>A0A0E3U2H8</accession>
<feature type="transmembrane region" description="Helical" evidence="15">
    <location>
        <begin position="53"/>
        <end position="74"/>
    </location>
</feature>
<keyword evidence="8 15" id="KW-1278">Translocase</keyword>
<dbReference type="Pfam" id="PF00499">
    <property type="entry name" value="Oxidored_q3"/>
    <property type="match status" value="1"/>
</dbReference>
<dbReference type="CTD" id="4541"/>
<dbReference type="EMBL" id="KP742974">
    <property type="protein sequence ID" value="AKC58436.1"/>
    <property type="molecule type" value="Genomic_DNA"/>
</dbReference>
<keyword evidence="12 15" id="KW-0496">Mitochondrion</keyword>
<evidence type="ECO:0000256" key="6">
    <source>
        <dbReference type="ARBA" id="ARBA00022660"/>
    </source>
</evidence>
<keyword evidence="10 15" id="KW-1133">Transmembrane helix</keyword>
<gene>
    <name evidence="17" type="primary">ND6</name>
</gene>
<keyword evidence="16" id="KW-0732">Signal</keyword>
<geneLocation type="mitochondrion" evidence="17"/>
<evidence type="ECO:0000256" key="3">
    <source>
        <dbReference type="ARBA" id="ARBA00012944"/>
    </source>
</evidence>
<evidence type="ECO:0000256" key="15">
    <source>
        <dbReference type="RuleBase" id="RU004430"/>
    </source>
</evidence>
<keyword evidence="15" id="KW-0830">Ubiquinone</keyword>
<evidence type="ECO:0000256" key="10">
    <source>
        <dbReference type="ARBA" id="ARBA00022989"/>
    </source>
</evidence>
<comment type="function">
    <text evidence="15">Core subunit of the mitochondrial membrane respiratory chain NADH dehydrogenase (Complex I) which catalyzes electron transfer from NADH through the respiratory chain, using ubiquinone as an electron acceptor. Essential for the catalytic activity and assembly of complex I.</text>
</comment>
<dbReference type="GO" id="GO:0008137">
    <property type="term" value="F:NADH dehydrogenase (ubiquinone) activity"/>
    <property type="evidence" value="ECO:0007669"/>
    <property type="project" value="UniProtKB-UniRule"/>
</dbReference>
<keyword evidence="13 15" id="KW-0472">Membrane</keyword>
<keyword evidence="5 15" id="KW-0813">Transport</keyword>
<dbReference type="GO" id="GO:0031966">
    <property type="term" value="C:mitochondrial membrane"/>
    <property type="evidence" value="ECO:0007669"/>
    <property type="project" value="UniProtKB-SubCell"/>
</dbReference>
<evidence type="ECO:0000256" key="4">
    <source>
        <dbReference type="ARBA" id="ARBA00021095"/>
    </source>
</evidence>
<comment type="subcellular location">
    <subcellularLocation>
        <location evidence="1 15">Mitochondrion membrane</location>
        <topology evidence="1 15">Multi-pass membrane protein</topology>
    </subcellularLocation>
</comment>
<keyword evidence="11 15" id="KW-0520">NAD</keyword>
<keyword evidence="7 15" id="KW-0812">Transmembrane</keyword>
<evidence type="ECO:0000256" key="13">
    <source>
        <dbReference type="ARBA" id="ARBA00023136"/>
    </source>
</evidence>
<proteinExistence type="inferred from homology"/>
<feature type="transmembrane region" description="Helical" evidence="15">
    <location>
        <begin position="139"/>
        <end position="161"/>
    </location>
</feature>
<evidence type="ECO:0000256" key="16">
    <source>
        <dbReference type="SAM" id="SignalP"/>
    </source>
</evidence>
<dbReference type="InterPro" id="IPR042106">
    <property type="entry name" value="Nuo/plastoQ_OxRdtase_6_NuoJ"/>
</dbReference>
<sequence length="172" mass="18644">MLSFVLCFFMMFLLGVAVVVLSPSPYFSALGLVFAAVSGCIVILYHGGTFLSLVLVLLYLGGMMVVFVYSAALAADPYPEILGGRLFWFFMVCVLCVCFAGYFYFNNFLLSTSVACDGVDYVGGIFGAEWLGVTTFYEVGFILMLAGWALLVCLFSVLVVVRGVDRGALRAV</sequence>